<feature type="modified residue" description="Pyruvic acid (Ser); by autocatalysis" evidence="12">
    <location>
        <position position="264"/>
    </location>
</feature>
<dbReference type="GO" id="GO:0005886">
    <property type="term" value="C:plasma membrane"/>
    <property type="evidence" value="ECO:0007669"/>
    <property type="project" value="UniProtKB-SubCell"/>
</dbReference>
<evidence type="ECO:0000256" key="2">
    <source>
        <dbReference type="ARBA" id="ARBA00022475"/>
    </source>
</evidence>
<comment type="catalytic activity">
    <reaction evidence="12">
        <text>a 1,2-diacyl-sn-glycero-3-phospho-L-serine + H(+) = a 1,2-diacyl-sn-glycero-3-phosphoethanolamine + CO2</text>
        <dbReference type="Rhea" id="RHEA:20828"/>
        <dbReference type="ChEBI" id="CHEBI:15378"/>
        <dbReference type="ChEBI" id="CHEBI:16526"/>
        <dbReference type="ChEBI" id="CHEBI:57262"/>
        <dbReference type="ChEBI" id="CHEBI:64612"/>
        <dbReference type="EC" id="4.1.1.65"/>
    </reaction>
</comment>
<evidence type="ECO:0000256" key="1">
    <source>
        <dbReference type="ARBA" id="ARBA00005189"/>
    </source>
</evidence>
<keyword evidence="7 12" id="KW-0865">Zymogen</keyword>
<dbReference type="InterPro" id="IPR033177">
    <property type="entry name" value="PSD-B"/>
</dbReference>
<keyword evidence="10 12" id="KW-1208">Phospholipid metabolism</keyword>
<sequence>MASEKPVIQIRLKMNASLLDYIKSGSLYALPHHAISRVVYKLTRIESPVVVPVIKGFARVFKVDLSEAKQPEPESYKSFNAFFTREIKPELRPIADTAIVSPVDGTVSQSGAINAGRIFQAKGQDYTVQELLACDDAMAESFANGQFLTIYLSPRDYHRMHMPFKGHLTEQVHVPGRLFSVAPHTVKTVSRIFARNERVVAHFDTDYGRMAMVLVGAINVAAIETVWDGLVTPPKGKTISRKAYAVGDVTLDKGQELGRFNMGSTIVMLMESKSPELSKSLIEGLPVKMGQAFSD</sequence>
<dbReference type="InterPro" id="IPR003817">
    <property type="entry name" value="PS_Dcarbxylase"/>
</dbReference>
<name>A0A317CLM0_9GAMM</name>
<reference evidence="13 14" key="1">
    <citation type="submission" date="2018-05" db="EMBL/GenBank/DDBJ databases">
        <title>Leucothrix arctica sp. nov., isolated from Arctic seawater.</title>
        <authorList>
            <person name="Choi A."/>
            <person name="Baek K."/>
        </authorList>
    </citation>
    <scope>NUCLEOTIDE SEQUENCE [LARGE SCALE GENOMIC DNA]</scope>
    <source>
        <strain evidence="13 14">JCM 18388</strain>
    </source>
</reference>
<evidence type="ECO:0000256" key="12">
    <source>
        <dbReference type="HAMAP-Rule" id="MF_00662"/>
    </source>
</evidence>
<evidence type="ECO:0000256" key="11">
    <source>
        <dbReference type="ARBA" id="ARBA00023317"/>
    </source>
</evidence>
<dbReference type="PANTHER" id="PTHR10067:SF6">
    <property type="entry name" value="PHOSPHATIDYLSERINE DECARBOXYLASE PROENZYME, MITOCHONDRIAL"/>
    <property type="match status" value="1"/>
</dbReference>
<comment type="caution">
    <text evidence="13">The sequence shown here is derived from an EMBL/GenBank/DDBJ whole genome shotgun (WGS) entry which is preliminary data.</text>
</comment>
<comment type="pathway">
    <text evidence="1">Lipid metabolism.</text>
</comment>
<dbReference type="HAMAP" id="MF_00662">
    <property type="entry name" value="PS_decarb_PSD_B_type1"/>
    <property type="match status" value="1"/>
</dbReference>
<evidence type="ECO:0000256" key="4">
    <source>
        <dbReference type="ARBA" id="ARBA00022793"/>
    </source>
</evidence>
<dbReference type="EMBL" id="QGKM01000027">
    <property type="protein sequence ID" value="PWQ97202.1"/>
    <property type="molecule type" value="Genomic_DNA"/>
</dbReference>
<comment type="PTM">
    <text evidence="12">Is synthesized initially as an inactive proenzyme. Formation of the active enzyme involves a self-maturation process in which the active site pyruvoyl group is generated from an internal serine residue via an autocatalytic post-translational modification. Two non-identical subunits are generated from the proenzyme in this reaction, and the pyruvate is formed at the N-terminus of the alpha chain, which is derived from the carboxyl end of the proenzyme. The autoendoproteolytic cleavage occurs by a canonical serine protease mechanism, in which the side chain hydroxyl group of the serine supplies its oxygen atom to form the C-terminus of the beta chain, while the remainder of the serine residue undergoes an oxidative deamination to produce ammonia and the pyruvoyl prosthetic group on the alpha chain. During this reaction, the Ser that is part of the protease active site of the proenzyme becomes the pyruvoyl prosthetic group, which constitutes an essential element of the active site of the mature decarboxylase.</text>
</comment>
<gene>
    <name evidence="12 13" type="primary">psd</name>
    <name evidence="13" type="ORF">DKW60_10755</name>
</gene>
<dbReference type="EC" id="4.1.1.65" evidence="12"/>
<dbReference type="InterPro" id="IPR033178">
    <property type="entry name" value="PSD_type1_pro"/>
</dbReference>
<comment type="function">
    <text evidence="12">Catalyzes the formation of phosphatidylethanolamine (PtdEtn) from phosphatidylserine (PtdSer).</text>
</comment>
<feature type="active site" description="Charge relay system; for autoendoproteolytic cleavage activity" evidence="12">
    <location>
        <position position="104"/>
    </location>
</feature>
<dbReference type="Pfam" id="PF02666">
    <property type="entry name" value="PS_Dcarbxylase"/>
    <property type="match status" value="1"/>
</dbReference>
<dbReference type="GO" id="GO:0006646">
    <property type="term" value="P:phosphatidylethanolamine biosynthetic process"/>
    <property type="evidence" value="ECO:0007669"/>
    <property type="project" value="UniProtKB-UniRule"/>
</dbReference>
<keyword evidence="9 12" id="KW-0456">Lyase</keyword>
<evidence type="ECO:0000256" key="10">
    <source>
        <dbReference type="ARBA" id="ARBA00023264"/>
    </source>
</evidence>
<dbReference type="UniPathway" id="UPA00558">
    <property type="reaction ID" value="UER00616"/>
</dbReference>
<evidence type="ECO:0000313" key="13">
    <source>
        <dbReference type="EMBL" id="PWQ97202.1"/>
    </source>
</evidence>
<keyword evidence="5 12" id="KW-0443">Lipid metabolism</keyword>
<comment type="cofactor">
    <cofactor evidence="12">
        <name>pyruvate</name>
        <dbReference type="ChEBI" id="CHEBI:15361"/>
    </cofactor>
    <text evidence="12">Binds 1 pyruvoyl group covalently per subunit.</text>
</comment>
<keyword evidence="8 12" id="KW-0594">Phospholipid biosynthesis</keyword>
<keyword evidence="6 12" id="KW-0472">Membrane</keyword>
<dbReference type="GO" id="GO:0004609">
    <property type="term" value="F:phosphatidylserine decarboxylase activity"/>
    <property type="evidence" value="ECO:0007669"/>
    <property type="project" value="UniProtKB-UniRule"/>
</dbReference>
<dbReference type="PANTHER" id="PTHR10067">
    <property type="entry name" value="PHOSPHATIDYLSERINE DECARBOXYLASE"/>
    <property type="match status" value="1"/>
</dbReference>
<evidence type="ECO:0000256" key="5">
    <source>
        <dbReference type="ARBA" id="ARBA00023098"/>
    </source>
</evidence>
<accession>A0A317CLM0</accession>
<dbReference type="AlphaFoldDB" id="A0A317CLM0"/>
<comment type="subunit">
    <text evidence="12">Heterodimer of a large membrane-associated beta subunit and a small pyruvoyl-containing alpha subunit.</text>
</comment>
<feature type="chain" id="PRO_5023398849" description="Phosphatidylserine decarboxylase alpha chain" evidence="12">
    <location>
        <begin position="264"/>
        <end position="295"/>
    </location>
</feature>
<evidence type="ECO:0000256" key="6">
    <source>
        <dbReference type="ARBA" id="ARBA00023136"/>
    </source>
</evidence>
<feature type="active site" description="Charge relay system; for autoendoproteolytic cleavage activity" evidence="12">
    <location>
        <position position="161"/>
    </location>
</feature>
<evidence type="ECO:0000313" key="14">
    <source>
        <dbReference type="Proteomes" id="UP000245539"/>
    </source>
</evidence>
<feature type="site" description="Cleavage (non-hydrolytic); by autocatalysis" evidence="12">
    <location>
        <begin position="263"/>
        <end position="264"/>
    </location>
</feature>
<feature type="chain" id="PRO_5023398848" description="Phosphatidylserine decarboxylase beta chain" evidence="12">
    <location>
        <begin position="1"/>
        <end position="263"/>
    </location>
</feature>
<dbReference type="Proteomes" id="UP000245539">
    <property type="component" value="Unassembled WGS sequence"/>
</dbReference>
<keyword evidence="11 12" id="KW-0670">Pyruvate</keyword>
<keyword evidence="3 12" id="KW-0444">Lipid biosynthesis</keyword>
<evidence type="ECO:0000256" key="8">
    <source>
        <dbReference type="ARBA" id="ARBA00023209"/>
    </source>
</evidence>
<protein>
    <recommendedName>
        <fullName evidence="12">Phosphatidylserine decarboxylase proenzyme</fullName>
        <ecNumber evidence="12">4.1.1.65</ecNumber>
    </recommendedName>
    <component>
        <recommendedName>
            <fullName evidence="12">Phosphatidylserine decarboxylase alpha chain</fullName>
        </recommendedName>
    </component>
    <component>
        <recommendedName>
            <fullName evidence="12">Phosphatidylserine decarboxylase beta chain</fullName>
        </recommendedName>
    </component>
</protein>
<comment type="subcellular location">
    <subcellularLocation>
        <location evidence="12">Cell membrane</location>
        <topology evidence="12">Peripheral membrane protein</topology>
    </subcellularLocation>
</comment>
<evidence type="ECO:0000256" key="7">
    <source>
        <dbReference type="ARBA" id="ARBA00023145"/>
    </source>
</evidence>
<keyword evidence="14" id="KW-1185">Reference proteome</keyword>
<keyword evidence="2 12" id="KW-1003">Cell membrane</keyword>
<evidence type="ECO:0000256" key="9">
    <source>
        <dbReference type="ARBA" id="ARBA00023239"/>
    </source>
</evidence>
<proteinExistence type="inferred from homology"/>
<comment type="similarity">
    <text evidence="12">Belongs to the phosphatidylserine decarboxylase family. PSD-B subfamily. Prokaryotic type I sub-subfamily.</text>
</comment>
<organism evidence="13 14">
    <name type="scientific">Leucothrix pacifica</name>
    <dbReference type="NCBI Taxonomy" id="1247513"/>
    <lineage>
        <taxon>Bacteria</taxon>
        <taxon>Pseudomonadati</taxon>
        <taxon>Pseudomonadota</taxon>
        <taxon>Gammaproteobacteria</taxon>
        <taxon>Thiotrichales</taxon>
        <taxon>Thiotrichaceae</taxon>
        <taxon>Leucothrix</taxon>
    </lineage>
</organism>
<keyword evidence="4 12" id="KW-0210">Decarboxylase</keyword>
<feature type="active site" description="Charge relay system; for autoendoproteolytic cleavage activity" evidence="12">
    <location>
        <position position="264"/>
    </location>
</feature>
<evidence type="ECO:0000256" key="3">
    <source>
        <dbReference type="ARBA" id="ARBA00022516"/>
    </source>
</evidence>
<dbReference type="NCBIfam" id="TIGR00163">
    <property type="entry name" value="PS_decarb"/>
    <property type="match status" value="1"/>
</dbReference>
<dbReference type="OrthoDB" id="9802030at2"/>
<comment type="pathway">
    <text evidence="12">Phospholipid metabolism; phosphatidylethanolamine biosynthesis; phosphatidylethanolamine from CDP-diacylglycerol: step 2/2.</text>
</comment>
<feature type="active site" description="Schiff-base intermediate with substrate; via pyruvic acid; for decarboxylase activity" evidence="12">
    <location>
        <position position="264"/>
    </location>
</feature>